<evidence type="ECO:0000313" key="2">
    <source>
        <dbReference type="Proteomes" id="UP000503820"/>
    </source>
</evidence>
<name>A0A7J0BR36_9BACT</name>
<dbReference type="AlphaFoldDB" id="A0A7J0BR36"/>
<evidence type="ECO:0000313" key="1">
    <source>
        <dbReference type="EMBL" id="GFM35595.1"/>
    </source>
</evidence>
<keyword evidence="2" id="KW-1185">Reference proteome</keyword>
<reference evidence="1 2" key="1">
    <citation type="submission" date="2020-05" db="EMBL/GenBank/DDBJ databases">
        <title>Draft genome sequence of Desulfovibrio psychrotolerans JS1T.</title>
        <authorList>
            <person name="Ueno A."/>
            <person name="Tamazawa S."/>
            <person name="Tamamura S."/>
            <person name="Murakami T."/>
            <person name="Kiyama T."/>
            <person name="Inomata H."/>
            <person name="Amano Y."/>
            <person name="Miyakawa K."/>
            <person name="Tamaki H."/>
            <person name="Naganuma T."/>
            <person name="Kaneko K."/>
        </authorList>
    </citation>
    <scope>NUCLEOTIDE SEQUENCE [LARGE SCALE GENOMIC DNA]</scope>
    <source>
        <strain evidence="1 2">JS1</strain>
    </source>
</reference>
<organism evidence="1 2">
    <name type="scientific">Desulfovibrio psychrotolerans</name>
    <dbReference type="NCBI Taxonomy" id="415242"/>
    <lineage>
        <taxon>Bacteria</taxon>
        <taxon>Pseudomonadati</taxon>
        <taxon>Thermodesulfobacteriota</taxon>
        <taxon>Desulfovibrionia</taxon>
        <taxon>Desulfovibrionales</taxon>
        <taxon>Desulfovibrionaceae</taxon>
        <taxon>Desulfovibrio</taxon>
    </lineage>
</organism>
<protein>
    <submittedName>
        <fullName evidence="1">Uncharacterized protein</fullName>
    </submittedName>
</protein>
<dbReference type="RefSeq" id="WP_174408303.1">
    <property type="nucleotide sequence ID" value="NZ_BLVP01000001.1"/>
</dbReference>
<sequence length="194" mass="21156">MTIDGVYNNLNSMMSIQSRDADKERTPDGTGVDLARLTDSISLSSIDPKLRAVLEDISVRGGNVVDALEGNINTLQEGFVETLHTRLSAAGVSLDDKITLRLGNDDALQLVGNHPDRTRIEEVLSANPDLKEAFQEIAGQSELVRDIRNIRKVVGTRGGVAQYEQMAQENSGSADAYQLSMRGSFSHFYFSPEG</sequence>
<dbReference type="Proteomes" id="UP000503820">
    <property type="component" value="Unassembled WGS sequence"/>
</dbReference>
<proteinExistence type="predicted"/>
<dbReference type="EMBL" id="BLVP01000001">
    <property type="protein sequence ID" value="GFM35595.1"/>
    <property type="molecule type" value="Genomic_DNA"/>
</dbReference>
<accession>A0A7J0BR36</accession>
<comment type="caution">
    <text evidence="1">The sequence shown here is derived from an EMBL/GenBank/DDBJ whole genome shotgun (WGS) entry which is preliminary data.</text>
</comment>
<gene>
    <name evidence="1" type="ORF">DSM19430T_02790</name>
</gene>